<name>A0A9D1T2A8_9BACT</name>
<dbReference type="GO" id="GO:0015986">
    <property type="term" value="P:proton motive force-driven ATP synthesis"/>
    <property type="evidence" value="ECO:0007669"/>
    <property type="project" value="InterPro"/>
</dbReference>
<proteinExistence type="predicted"/>
<organism evidence="3 4">
    <name type="scientific">Candidatus Spyradenecus faecavium</name>
    <dbReference type="NCBI Taxonomy" id="2840947"/>
    <lineage>
        <taxon>Bacteria</taxon>
        <taxon>Pseudomonadati</taxon>
        <taxon>Lentisphaerota</taxon>
        <taxon>Lentisphaeria</taxon>
        <taxon>Lentisphaerales</taxon>
        <taxon>Lentisphaeraceae</taxon>
        <taxon>Lentisphaeraceae incertae sedis</taxon>
        <taxon>Candidatus Spyradenecus</taxon>
    </lineage>
</organism>
<dbReference type="AlphaFoldDB" id="A0A9D1T2A8"/>
<comment type="caution">
    <text evidence="3">The sequence shown here is derived from an EMBL/GenBank/DDBJ whole genome shotgun (WGS) entry which is preliminary data.</text>
</comment>
<protein>
    <recommendedName>
        <fullName evidence="2">ATP synthase F1 complex delta/epsilon subunit N-terminal domain-containing protein</fullName>
    </recommendedName>
</protein>
<evidence type="ECO:0000313" key="3">
    <source>
        <dbReference type="EMBL" id="HIV09235.1"/>
    </source>
</evidence>
<dbReference type="Gene3D" id="2.60.15.10">
    <property type="entry name" value="F0F1 ATP synthase delta/epsilon subunit, N-terminal"/>
    <property type="match status" value="1"/>
</dbReference>
<dbReference type="GO" id="GO:0045259">
    <property type="term" value="C:proton-transporting ATP synthase complex"/>
    <property type="evidence" value="ECO:0007669"/>
    <property type="project" value="UniProtKB-KW"/>
</dbReference>
<feature type="domain" description="ATP synthase F1 complex delta/epsilon subunit N-terminal" evidence="2">
    <location>
        <begin position="5"/>
        <end position="81"/>
    </location>
</feature>
<evidence type="ECO:0000256" key="1">
    <source>
        <dbReference type="ARBA" id="ARBA00023196"/>
    </source>
</evidence>
<dbReference type="Pfam" id="PF02823">
    <property type="entry name" value="ATP-synt_DE_N"/>
    <property type="match status" value="1"/>
</dbReference>
<dbReference type="InterPro" id="IPR020546">
    <property type="entry name" value="ATP_synth_F1_dsu/esu_N"/>
</dbReference>
<reference evidence="3" key="2">
    <citation type="journal article" date="2021" name="PeerJ">
        <title>Extensive microbial diversity within the chicken gut microbiome revealed by metagenomics and culture.</title>
        <authorList>
            <person name="Gilroy R."/>
            <person name="Ravi A."/>
            <person name="Getino M."/>
            <person name="Pursley I."/>
            <person name="Horton D.L."/>
            <person name="Alikhan N.F."/>
            <person name="Baker D."/>
            <person name="Gharbi K."/>
            <person name="Hall N."/>
            <person name="Watson M."/>
            <person name="Adriaenssens E.M."/>
            <person name="Foster-Nyarko E."/>
            <person name="Jarju S."/>
            <person name="Secka A."/>
            <person name="Antonio M."/>
            <person name="Oren A."/>
            <person name="Chaudhuri R.R."/>
            <person name="La Ragione R."/>
            <person name="Hildebrand F."/>
            <person name="Pallen M.J."/>
        </authorList>
    </citation>
    <scope>NUCLEOTIDE SEQUENCE</scope>
    <source>
        <strain evidence="3">35461</strain>
    </source>
</reference>
<evidence type="ECO:0000259" key="2">
    <source>
        <dbReference type="Pfam" id="PF02823"/>
    </source>
</evidence>
<keyword evidence="1" id="KW-0139">CF(1)</keyword>
<sequence length="88" mass="9416">MDTPFHFSIETPSGVFIEGDDITAVEVATSVGKLGVLARHEPMVAACPPGIIRIRQGGEWVSFRTSRAILVTDGKTVKLLTPLARLAV</sequence>
<reference evidence="3" key="1">
    <citation type="submission" date="2020-10" db="EMBL/GenBank/DDBJ databases">
        <authorList>
            <person name="Gilroy R."/>
        </authorList>
    </citation>
    <scope>NUCLEOTIDE SEQUENCE</scope>
    <source>
        <strain evidence="3">35461</strain>
    </source>
</reference>
<dbReference type="InterPro" id="IPR036771">
    <property type="entry name" value="ATPsynth_dsu/esu_N"/>
</dbReference>
<dbReference type="EMBL" id="DVOR01000125">
    <property type="protein sequence ID" value="HIV09235.1"/>
    <property type="molecule type" value="Genomic_DNA"/>
</dbReference>
<gene>
    <name evidence="3" type="ORF">IAC79_03885</name>
</gene>
<evidence type="ECO:0000313" key="4">
    <source>
        <dbReference type="Proteomes" id="UP000886845"/>
    </source>
</evidence>
<accession>A0A9D1T2A8</accession>
<dbReference type="Proteomes" id="UP000886845">
    <property type="component" value="Unassembled WGS sequence"/>
</dbReference>
<keyword evidence="1" id="KW-0066">ATP synthesis</keyword>
<dbReference type="SUPFAM" id="SSF51344">
    <property type="entry name" value="Epsilon subunit of F1F0-ATP synthase N-terminal domain"/>
    <property type="match status" value="1"/>
</dbReference>